<dbReference type="FunFam" id="1.10.3730.10:FF:000001">
    <property type="entry name" value="Pyrroline-5-carboxylate reductase"/>
    <property type="match status" value="1"/>
</dbReference>
<dbReference type="Pfam" id="PF14748">
    <property type="entry name" value="P5CR_dimer"/>
    <property type="match status" value="1"/>
</dbReference>
<comment type="function">
    <text evidence="4">Catalyzes the reduction of 1-pyrroline-5-carboxylate (PCA) to L-proline.</text>
</comment>
<dbReference type="SUPFAM" id="SSF51735">
    <property type="entry name" value="NAD(P)-binding Rossmann-fold domains"/>
    <property type="match status" value="1"/>
</dbReference>
<comment type="pathway">
    <text evidence="4">Amino-acid biosynthesis; L-proline biosynthesis; L-proline from L-glutamate 5-semialdehyde: step 1/1.</text>
</comment>
<comment type="caution">
    <text evidence="9">The sequence shown here is derived from an EMBL/GenBank/DDBJ whole genome shotgun (WGS) entry which is preliminary data.</text>
</comment>
<comment type="subcellular location">
    <subcellularLocation>
        <location evidence="4">Cytoplasm</location>
    </subcellularLocation>
</comment>
<evidence type="ECO:0000256" key="4">
    <source>
        <dbReference type="HAMAP-Rule" id="MF_01925"/>
    </source>
</evidence>
<protein>
    <recommendedName>
        <fullName evidence="4 5">Pyrroline-5-carboxylate reductase</fullName>
        <shortName evidence="4">P5C reductase</shortName>
        <shortName evidence="4">P5CR</shortName>
        <ecNumber evidence="4 5">1.5.1.2</ecNumber>
    </recommendedName>
    <alternativeName>
        <fullName evidence="4">PCA reductase</fullName>
    </alternativeName>
</protein>
<dbReference type="PIRSF" id="PIRSF000193">
    <property type="entry name" value="Pyrrol-5-carb_rd"/>
    <property type="match status" value="1"/>
</dbReference>
<dbReference type="EMBL" id="PDKU01000005">
    <property type="protein sequence ID" value="PPI86350.1"/>
    <property type="molecule type" value="Genomic_DNA"/>
</dbReference>
<dbReference type="SUPFAM" id="SSF48179">
    <property type="entry name" value="6-phosphogluconate dehydrogenase C-terminal domain-like"/>
    <property type="match status" value="1"/>
</dbReference>
<dbReference type="OrthoDB" id="9805754at2"/>
<keyword evidence="2 4" id="KW-0521">NADP</keyword>
<evidence type="ECO:0000256" key="2">
    <source>
        <dbReference type="ARBA" id="ARBA00022857"/>
    </source>
</evidence>
<dbReference type="HAMAP" id="MF_01925">
    <property type="entry name" value="P5C_reductase"/>
    <property type="match status" value="1"/>
</dbReference>
<reference evidence="9 10" key="1">
    <citation type="journal article" date="2018" name="Genome Biol. Evol.">
        <title>Cladogenesis and Genomic Streamlining in Extracellular Endosymbionts of Tropical Stink Bugs.</title>
        <authorList>
            <person name="Otero-Bravo A."/>
            <person name="Goffredi S."/>
            <person name="Sabree Z.L."/>
        </authorList>
    </citation>
    <scope>NUCLEOTIDE SEQUENCE [LARGE SCALE GENOMIC DNA]</scope>
    <source>
        <strain evidence="9 10">SoEL</strain>
    </source>
</reference>
<dbReference type="PANTHER" id="PTHR11645">
    <property type="entry name" value="PYRROLINE-5-CARBOXYLATE REDUCTASE"/>
    <property type="match status" value="1"/>
</dbReference>
<accession>A0A2P5SVL7</accession>
<comment type="catalytic activity">
    <reaction evidence="4">
        <text>L-proline + NAD(+) = (S)-1-pyrroline-5-carboxylate + NADH + 2 H(+)</text>
        <dbReference type="Rhea" id="RHEA:14105"/>
        <dbReference type="ChEBI" id="CHEBI:15378"/>
        <dbReference type="ChEBI" id="CHEBI:17388"/>
        <dbReference type="ChEBI" id="CHEBI:57540"/>
        <dbReference type="ChEBI" id="CHEBI:57945"/>
        <dbReference type="ChEBI" id="CHEBI:60039"/>
        <dbReference type="EC" id="1.5.1.2"/>
    </reaction>
</comment>
<keyword evidence="10" id="KW-1185">Reference proteome</keyword>
<dbReference type="InterPro" id="IPR008927">
    <property type="entry name" value="6-PGluconate_DH-like_C_sf"/>
</dbReference>
<dbReference type="InterPro" id="IPR036291">
    <property type="entry name" value="NAD(P)-bd_dom_sf"/>
</dbReference>
<gene>
    <name evidence="4" type="primary">proC</name>
    <name evidence="9" type="ORF">CRV10_03285</name>
</gene>
<evidence type="ECO:0000313" key="9">
    <source>
        <dbReference type="EMBL" id="PPI86350.1"/>
    </source>
</evidence>
<evidence type="ECO:0000259" key="8">
    <source>
        <dbReference type="Pfam" id="PF14748"/>
    </source>
</evidence>
<keyword evidence="4" id="KW-0641">Proline biosynthesis</keyword>
<dbReference type="RefSeq" id="WP_136130414.1">
    <property type="nucleotide sequence ID" value="NZ_PDKU01000005.1"/>
</dbReference>
<comment type="catalytic activity">
    <reaction evidence="4">
        <text>L-proline + NADP(+) = (S)-1-pyrroline-5-carboxylate + NADPH + 2 H(+)</text>
        <dbReference type="Rhea" id="RHEA:14109"/>
        <dbReference type="ChEBI" id="CHEBI:15378"/>
        <dbReference type="ChEBI" id="CHEBI:17388"/>
        <dbReference type="ChEBI" id="CHEBI:57783"/>
        <dbReference type="ChEBI" id="CHEBI:58349"/>
        <dbReference type="ChEBI" id="CHEBI:60039"/>
        <dbReference type="EC" id="1.5.1.2"/>
    </reaction>
</comment>
<evidence type="ECO:0000256" key="3">
    <source>
        <dbReference type="ARBA" id="ARBA00023002"/>
    </source>
</evidence>
<dbReference type="Gene3D" id="3.40.50.720">
    <property type="entry name" value="NAD(P)-binding Rossmann-like Domain"/>
    <property type="match status" value="1"/>
</dbReference>
<dbReference type="Proteomes" id="UP000296144">
    <property type="component" value="Unassembled WGS sequence"/>
</dbReference>
<dbReference type="UniPathway" id="UPA00098">
    <property type="reaction ID" value="UER00361"/>
</dbReference>
<dbReference type="GO" id="GO:0055129">
    <property type="term" value="P:L-proline biosynthetic process"/>
    <property type="evidence" value="ECO:0007669"/>
    <property type="project" value="UniProtKB-UniRule"/>
</dbReference>
<organism evidence="9 10">
    <name type="scientific">Candidatus Pantoea edessiphila</name>
    <dbReference type="NCBI Taxonomy" id="2044610"/>
    <lineage>
        <taxon>Bacteria</taxon>
        <taxon>Pseudomonadati</taxon>
        <taxon>Pseudomonadota</taxon>
        <taxon>Gammaproteobacteria</taxon>
        <taxon>Enterobacterales</taxon>
        <taxon>Erwiniaceae</taxon>
        <taxon>Pantoea</taxon>
    </lineage>
</organism>
<keyword evidence="3 4" id="KW-0560">Oxidoreductase</keyword>
<dbReference type="AlphaFoldDB" id="A0A2P5SVL7"/>
<name>A0A2P5SVL7_9GAMM</name>
<dbReference type="NCBIfam" id="TIGR00112">
    <property type="entry name" value="proC"/>
    <property type="match status" value="1"/>
</dbReference>
<proteinExistence type="inferred from homology"/>
<dbReference type="InterPro" id="IPR000304">
    <property type="entry name" value="Pyrroline-COOH_reductase"/>
</dbReference>
<sequence length="268" mass="29602">MKKNIGFIGVGNIAQSIIKGLSRSEYIAPSQIWIYDHKLTTNKEVSLKYKVNYTESNIQLVKKVDVLFISLKPHVILKELQNISNSIKENTIIISLAAGITINAIESVIGVNRKIIRAMPNINSSICAGMTSITPNSFLNKFEIDLVESIFRSFSETHLVDEKLIHSVIGISSSAPAYVFILIEAMADAAVLSGMTYSKAYQFASQAVKGSAQMLLETRKHPGELRNMVCSPGGTTIESIKVLEQKNFRSAIIEAVYKCILKSRELSM</sequence>
<dbReference type="PANTHER" id="PTHR11645:SF0">
    <property type="entry name" value="PYRROLINE-5-CARBOXYLATE REDUCTASE 3"/>
    <property type="match status" value="1"/>
</dbReference>
<keyword evidence="4" id="KW-0963">Cytoplasm</keyword>
<dbReference type="InterPro" id="IPR029036">
    <property type="entry name" value="P5CR_dimer"/>
</dbReference>
<dbReference type="Gene3D" id="1.10.3730.10">
    <property type="entry name" value="ProC C-terminal domain-like"/>
    <property type="match status" value="1"/>
</dbReference>
<evidence type="ECO:0000259" key="7">
    <source>
        <dbReference type="Pfam" id="PF03807"/>
    </source>
</evidence>
<evidence type="ECO:0000256" key="1">
    <source>
        <dbReference type="ARBA" id="ARBA00005525"/>
    </source>
</evidence>
<dbReference type="EC" id="1.5.1.2" evidence="4 5"/>
<dbReference type="InterPro" id="IPR028939">
    <property type="entry name" value="P5C_Rdtase_cat_N"/>
</dbReference>
<dbReference type="GO" id="GO:0005737">
    <property type="term" value="C:cytoplasm"/>
    <property type="evidence" value="ECO:0007669"/>
    <property type="project" value="UniProtKB-SubCell"/>
</dbReference>
<feature type="domain" description="Pyrroline-5-carboxylate reductase catalytic N-terminal" evidence="7">
    <location>
        <begin position="5"/>
        <end position="99"/>
    </location>
</feature>
<dbReference type="Pfam" id="PF03807">
    <property type="entry name" value="F420_oxidored"/>
    <property type="match status" value="1"/>
</dbReference>
<keyword evidence="4" id="KW-0028">Amino-acid biosynthesis</keyword>
<evidence type="ECO:0000313" key="10">
    <source>
        <dbReference type="Proteomes" id="UP000296144"/>
    </source>
</evidence>
<dbReference type="GO" id="GO:0004735">
    <property type="term" value="F:pyrroline-5-carboxylate reductase activity"/>
    <property type="evidence" value="ECO:0007669"/>
    <property type="project" value="UniProtKB-UniRule"/>
</dbReference>
<evidence type="ECO:0000256" key="5">
    <source>
        <dbReference type="NCBIfam" id="TIGR00112"/>
    </source>
</evidence>
<comment type="similarity">
    <text evidence="1 4">Belongs to the pyrroline-5-carboxylate reductase family.</text>
</comment>
<feature type="domain" description="Pyrroline-5-carboxylate reductase dimerisation" evidence="8">
    <location>
        <begin position="162"/>
        <end position="266"/>
    </location>
</feature>
<evidence type="ECO:0000256" key="6">
    <source>
        <dbReference type="PIRSR" id="PIRSR000193-1"/>
    </source>
</evidence>
<feature type="binding site" evidence="6">
    <location>
        <position position="57"/>
    </location>
    <ligand>
        <name>NADPH</name>
        <dbReference type="ChEBI" id="CHEBI:57783"/>
    </ligand>
</feature>